<sequence>MNELNSAQDQENAEEKIKINSVSPIKVYFHRLLLQLLPEKAPAIPKLMFQEGNLVSAFTMDCPPDLTNASYRLLHRLGISYYNSSGEESEDSPESEEDFYFEVNPSIKKKQYNIPKLLTMYSLRDTVSVLRLLLESRFAIPICCKDTIELLRITQRLEEGIFLGEDKRLPRVAIISQVKSFDSYTGKIMEDLFNLKTSFDNVETSSIEIGQGFVCCENQNLEKKKENYEQREKKNSCIVIHIRGNFEPYWKFLADFIDYLVVEDEFISETNKLSHFMSKYSNENYLPQFITIWIPNLPDASSIHRPFYLIEGSLHHFVKIQRGRQLGIVFHKVGHHEHSLHTIFPFEGSLGHIINNLRHMYLTVSTMDGLDSYRSDVLQLQKSFARECELHDKSNEFHFSNAMNNLEQMQKQISEEQRFRSSLDFKNDPLIRYFLKSFEMSNIDHILLHIRVLSDAIATNIKNSKIVAHLNEDVIQKTKNFAEIIQVHSKGSKYEDQIKYAKKVLSSVKEIRNRAFLSIRHLWREASLFYSSGTNGEFLHLPQMAASCLIAGETLELYDGDANMINVDWITAIFRNLTSLLPNKKVFVLSVLGEQSSGKSTLLNTMFGIQLATSIGQCTRGLTMTLVKTINRKEYDYVIVFDSEGVRSPEHTGIYGCVKRDNKIATLSILPSDAVILVVKGENDNALKEILPIVVLAYKGSKLAEERGGMLGCKLFAAYNQIKCDEENEHMLQNIFSKLSTTVIESCKQIESLQDLNVHTPISFPKMFSCKEDIQVLGCNTKGDQPNDVPNEDFSLQIVNFREHIHKQVVSQVGWSAQNFKSLENCLLLVWKCLNESNFELSFQSVIERHNYTELESKYQTLKDIYCEAYEKESEVIMNNYKEQKSLTEEEETTHAEKDKILEDLEVKMRPDADKFNIEINKLFKGRQNSKWKTGYLNKVEAIINFTTSIWRHNLELFLRNQLLHDIKVSNSLREIKQKVIEDFKTKSIHDKPREQLISVIDKSFNVVMEAARKENPEMDVRGAVRRAYEDNRTIQTLGINLLDEIQPSFWQTQLNKAKNLEDEILNWISQSNDDKYNIEKMIASIIVKITRGRKYYSNTVVSATICEIERSLMDHHKKIDKSERKIIHRNAYDLLVDVLVKIQENWERENSAYGQLHSKKEVMQAYCLEVANSLKEVDIMALRLNDFFQKHTIKGFQSEVKENVMGNLKKQRWLKSPKTFQGHMDLYLMEEVEPKGIRQVLKHIKNPSKLKRLTKSRLIRFEIDRVLKDMKLINFQDHVKFFLKSTYEKAPVDPEFGLKSFQFNEFFKFLKRLKSTYIADELKRDMMRFSRADLERMSMKFQLKHITAMIKSVSDIKAINNEIISKEILSQIQQSSQFEAIFCRSCSTSCPICKSPCSYEVSHKGKHDAFHQPFGLIGIRDLKTKQLRAYACNTAPINDFHNFPKGEKMKYTDFSKKFSSWLQPDRAKPVAEYRKYLIHRYNKEIANFYSVNPTDKSFKKKMCDYDSFEKEATTLLHGSPINRLSVTDFLIRFSREIELISGPHSATQDALLNMSEDKIKQMLEEIVSELKETATVINANTSLTDHSFVSRLSSGLARYGVLYGVDDSNLLPKAKAPLIDIPKEIEILGKSKPTLSKSFLSRNIEQSNNQINKSIENGWVCGLGINLPFFSTDIKFVDQISKSEFSSSRTKIDSSNFNELRIYPVGAFRIPFNQMILSSETTDALKRMNTDSEAVSFLQTFGSHYPSDVHHYGGMVHFSCELRASGCETIFEAISNTKKEFEASLSFWPGFGKKFKAEASYQKQNLHQQKDSSSHFRYSRKMNLVVYGPQAVRSVPLFCGLMKKSPEDAVIIDRGDLKNLVPVWTLLGSEFQNQAELIRNTWMNMTKDAKSKDIQDLRCHYDAIYSDVLRRNMLPLRELRRLQERNPLLEQRVLHCQQDTDQKSKTEAMTLVADIETETRKYFNLDRPGREHTQIIPKPIFTEDEVVSAFIVDSPPDMTTASYRLLHRLGLSYHESCEEGSEDCSESEEDFYFEIKPTVKKKKYDIPMLLTMFSLRDTVSILQLLLESRFAIQICSKDTIELLRITQRLEEGIFLGEDKRLPRVAIISQVKSFDSFTGKVMEDLFNLKTSFDDFKTSGLEVGQGFVCFEDQNLKKGKESSEPKEKNNSCIVIHIRGNFEPYWTFLTDFIDYLVIEDEFISGTNKHSYFMNKYSRETRLPQFVTVWIPNLPNATSNRNPFFLIEGSLHYFVEIQRSRQLRSVFRKAGQHEHSMYSIFPLKSFLSHFINDLRKMYFDVSTMDGLENYRSDILLLQKSFAKEGQLQDKLNDFQYSNDNDKYKQIQEQIFKQKSIRSSFRIKKDPLIRYFFKGFEMNNIDSILLHIRVLSDAIAINIKTSKIVAHLTEVVNQKTNNCNEITRVPSKGSKYEDEIKYAKKELSKAIEKKDNAFLSIRHLWREASLLYSSGTNGELVHLPQMAASCLIAGETLELYDGDANMINVDWITEIFKNLTSLLPNKKIFVLSVLGEQSSGKSTLLNTMFGIQLATSVGQCTRGLTMTLIKTVNRQEYDYVIIFDSEGVRSPEHTGIDGCVKRDNKIATLSILPSDAVILLIKGENDKALKEILPIVALAYKGSKLAEERGGMLSCKLFAAYNQIKCDEENEHMLQNIFSKLSTTVIESFKQIESLQDLNVHTSISFPKMFSCKEDIQVFGCNTKGDQPSDIPNENFSLQIVNLREHIHNQVVSQVGWSARSIESLERYFFLVWNCLNESNFELSFQSVIERHNFTELECKFENLRDLYYETYEIEYDKIKDKYKEEHSCDEDKINEILDDLKVTMRESGEKFEIEMAKVFEERQNQEVKDQYLGKVKDTIRNITNEWDQNLKLFLENQFLFDRKISEYLKKMKDEIIGHFKAKSINEKSKDDLIAIFEKFFNDTRDKVRKENPPKDVKEAVKREYLNNQKIKTLGINLLDENQPSLWRPLLNKANDPENEIVNWISQSNDDENEIRKIVGSVIIKITSGTKYYSKISVHNAVYAIERSLREHNRTFSKGETKKIHRTAHDLLVDKLVWIQKNWEEENSVYMRFLSKKEEMKEHCLEIASGLGEVDIMASRLNNFFQKQIIKGFQTEVKERVMANIKNQWWPKSPKNVQGHMDLYLIEEVEPKGIKEVLRLIKNPYNLKAMTTSRLIYFEIDTILKDFKLKAFQDQLEHCFRDTYSNAPKEKESGLKSVQRSFQFKELFQKFQIFKSTFIADELIKEMHTFGWTNLKQMSVKFEDRHINAIVKSLSVSKPINKVIISKEIWTQLQNSCKFKAAFCISCQTPCPLCKSPCFYEFSHKGRHDTFHQPIGLTGWRDLKTKKLRTSACNTVPIDYYYVLPNGEHVKNVDFSKKFNTWLQPDRARPVTQYREYLIQRYNKEIAKYYSVNPTDKLHQQESLDIIKSKIKRNVDFYKDFPDKT</sequence>
<evidence type="ECO:0000259" key="1">
    <source>
        <dbReference type="PROSITE" id="PS51717"/>
    </source>
</evidence>
<gene>
    <name evidence="2" type="ORF">QYM36_006052</name>
</gene>
<evidence type="ECO:0000313" key="2">
    <source>
        <dbReference type="EMBL" id="KAK2718908.1"/>
    </source>
</evidence>
<dbReference type="PANTHER" id="PTHR22796">
    <property type="entry name" value="URG4-RELATED"/>
    <property type="match status" value="1"/>
</dbReference>
<name>A0AA88I0W7_ARTSF</name>
<accession>A0AA88I0W7</accession>
<dbReference type="Gene3D" id="3.40.50.300">
    <property type="entry name" value="P-loop containing nucleotide triphosphate hydrolases"/>
    <property type="match status" value="2"/>
</dbReference>
<dbReference type="SUPFAM" id="SSF52540">
    <property type="entry name" value="P-loop containing nucleoside triphosphate hydrolases"/>
    <property type="match status" value="2"/>
</dbReference>
<feature type="domain" description="VLIG-type G" evidence="1">
    <location>
        <begin position="583"/>
        <end position="831"/>
    </location>
</feature>
<dbReference type="InterPro" id="IPR027417">
    <property type="entry name" value="P-loop_NTPase"/>
</dbReference>
<keyword evidence="3" id="KW-1185">Reference proteome</keyword>
<dbReference type="InterPro" id="IPR030383">
    <property type="entry name" value="G_VLIG_dom"/>
</dbReference>
<feature type="domain" description="VLIG-type G" evidence="1">
    <location>
        <begin position="2516"/>
        <end position="2631"/>
    </location>
</feature>
<dbReference type="Proteomes" id="UP001187531">
    <property type="component" value="Unassembled WGS sequence"/>
</dbReference>
<dbReference type="Pfam" id="PF25683">
    <property type="entry name" value="URGCP_GTPase"/>
    <property type="match status" value="2"/>
</dbReference>
<proteinExistence type="predicted"/>
<comment type="caution">
    <text evidence="2">The sequence shown here is derived from an EMBL/GenBank/DDBJ whole genome shotgun (WGS) entry which is preliminary data.</text>
</comment>
<dbReference type="PROSITE" id="PS51717">
    <property type="entry name" value="G_VLIG"/>
    <property type="match status" value="2"/>
</dbReference>
<protein>
    <recommendedName>
        <fullName evidence="1">VLIG-type G domain-containing protein</fullName>
    </recommendedName>
</protein>
<organism evidence="2 3">
    <name type="scientific">Artemia franciscana</name>
    <name type="common">Brine shrimp</name>
    <name type="synonym">Artemia sanfranciscana</name>
    <dbReference type="NCBI Taxonomy" id="6661"/>
    <lineage>
        <taxon>Eukaryota</taxon>
        <taxon>Metazoa</taxon>
        <taxon>Ecdysozoa</taxon>
        <taxon>Arthropoda</taxon>
        <taxon>Crustacea</taxon>
        <taxon>Branchiopoda</taxon>
        <taxon>Anostraca</taxon>
        <taxon>Artemiidae</taxon>
        <taxon>Artemia</taxon>
    </lineage>
</organism>
<dbReference type="GO" id="GO:0005525">
    <property type="term" value="F:GTP binding"/>
    <property type="evidence" value="ECO:0007669"/>
    <property type="project" value="InterPro"/>
</dbReference>
<dbReference type="EMBL" id="JAVRJZ010000009">
    <property type="protein sequence ID" value="KAK2718908.1"/>
    <property type="molecule type" value="Genomic_DNA"/>
</dbReference>
<dbReference type="PANTHER" id="PTHR22796:SF1">
    <property type="entry name" value="VWFA DOMAIN-CONTAINING PROTEIN"/>
    <property type="match status" value="1"/>
</dbReference>
<evidence type="ECO:0000313" key="3">
    <source>
        <dbReference type="Proteomes" id="UP001187531"/>
    </source>
</evidence>
<reference evidence="2" key="1">
    <citation type="submission" date="2023-07" db="EMBL/GenBank/DDBJ databases">
        <title>Chromosome-level genome assembly of Artemia franciscana.</title>
        <authorList>
            <person name="Jo E."/>
        </authorList>
    </citation>
    <scope>NUCLEOTIDE SEQUENCE</scope>
    <source>
        <tissue evidence="2">Whole body</tissue>
    </source>
</reference>